<dbReference type="AlphaFoldDB" id="A0A1D7TVX1"/>
<evidence type="ECO:0000313" key="1">
    <source>
        <dbReference type="EMBL" id="AOO79261.1"/>
    </source>
</evidence>
<sequence length="63" mass="7274">MQPEDKKDEDVVEIDVNELKEILAGVDRVTVPRNLRERLAQQDDPAKVKAEISLNFRSNIAWQ</sequence>
<name>A0A1D7TVX1_9HYPH</name>
<keyword evidence="2" id="KW-1185">Reference proteome</keyword>
<proteinExistence type="predicted"/>
<dbReference type="KEGG" id="bvv:BHK69_01015"/>
<dbReference type="EMBL" id="CP017147">
    <property type="protein sequence ID" value="AOO79261.1"/>
    <property type="molecule type" value="Genomic_DNA"/>
</dbReference>
<accession>A0A1D7TVX1</accession>
<dbReference type="Proteomes" id="UP000094969">
    <property type="component" value="Chromosome"/>
</dbReference>
<reference evidence="1 2" key="1">
    <citation type="journal article" date="2015" name="Antonie Van Leeuwenhoek">
        <title>Bosea vaviloviae sp. nov., a new species of slow-growing rhizobia isolated from nodules of the relict species Vavilovia formosa (Stev.) Fed.</title>
        <authorList>
            <person name="Safronova V.I."/>
            <person name="Kuznetsova I.G."/>
            <person name="Sazanova A.L."/>
            <person name="Kimeklis A.K."/>
            <person name="Belimov A.A."/>
            <person name="Andronov E.E."/>
            <person name="Pinaev A.G."/>
            <person name="Chizhevskaya E.P."/>
            <person name="Pukhaev A.R."/>
            <person name="Popov K.P."/>
            <person name="Willems A."/>
            <person name="Tikhonovich I.A."/>
        </authorList>
    </citation>
    <scope>NUCLEOTIDE SEQUENCE [LARGE SCALE GENOMIC DNA]</scope>
    <source>
        <strain evidence="1 2">Vaf18</strain>
    </source>
</reference>
<protein>
    <submittedName>
        <fullName evidence="1">Uncharacterized protein</fullName>
    </submittedName>
</protein>
<dbReference type="RefSeq" id="WP_069688485.1">
    <property type="nucleotide sequence ID" value="NZ_CP017147.1"/>
</dbReference>
<evidence type="ECO:0000313" key="2">
    <source>
        <dbReference type="Proteomes" id="UP000094969"/>
    </source>
</evidence>
<organism evidence="1 2">
    <name type="scientific">Bosea vaviloviae</name>
    <dbReference type="NCBI Taxonomy" id="1526658"/>
    <lineage>
        <taxon>Bacteria</taxon>
        <taxon>Pseudomonadati</taxon>
        <taxon>Pseudomonadota</taxon>
        <taxon>Alphaproteobacteria</taxon>
        <taxon>Hyphomicrobiales</taxon>
        <taxon>Boseaceae</taxon>
        <taxon>Bosea</taxon>
    </lineage>
</organism>
<gene>
    <name evidence="1" type="ORF">BHK69_01015</name>
</gene>